<comment type="caution">
    <text evidence="1">The sequence shown here is derived from an EMBL/GenBank/DDBJ whole genome shotgun (WGS) entry which is preliminary data.</text>
</comment>
<dbReference type="SUPFAM" id="SSF53271">
    <property type="entry name" value="PRTase-like"/>
    <property type="match status" value="1"/>
</dbReference>
<accession>A0ABW3AA19</accession>
<feature type="non-terminal residue" evidence="1">
    <location>
        <position position="1"/>
    </location>
</feature>
<evidence type="ECO:0000313" key="1">
    <source>
        <dbReference type="EMBL" id="MFD0787833.1"/>
    </source>
</evidence>
<reference evidence="2" key="1">
    <citation type="journal article" date="2019" name="Int. J. Syst. Evol. Microbiol.">
        <title>The Global Catalogue of Microorganisms (GCM) 10K type strain sequencing project: providing services to taxonomists for standard genome sequencing and annotation.</title>
        <authorList>
            <consortium name="The Broad Institute Genomics Platform"/>
            <consortium name="The Broad Institute Genome Sequencing Center for Infectious Disease"/>
            <person name="Wu L."/>
            <person name="Ma J."/>
        </authorList>
    </citation>
    <scope>NUCLEOTIDE SEQUENCE [LARGE SCALE GENOMIC DNA]</scope>
    <source>
        <strain evidence="2">JCM 32148</strain>
    </source>
</reference>
<sequence length="49" mass="4962">GRVDATVVVLDDIVTTGVTLAAVSRSLTGIGSAPAVAAVLAATERRQRR</sequence>
<dbReference type="Gene3D" id="3.40.50.2020">
    <property type="match status" value="1"/>
</dbReference>
<dbReference type="EMBL" id="JBHTHM010002289">
    <property type="protein sequence ID" value="MFD0787833.1"/>
    <property type="molecule type" value="Genomic_DNA"/>
</dbReference>
<keyword evidence="2" id="KW-1185">Reference proteome</keyword>
<organism evidence="1 2">
    <name type="scientific">Micromonospora azadirachtae</name>
    <dbReference type="NCBI Taxonomy" id="1970735"/>
    <lineage>
        <taxon>Bacteria</taxon>
        <taxon>Bacillati</taxon>
        <taxon>Actinomycetota</taxon>
        <taxon>Actinomycetes</taxon>
        <taxon>Micromonosporales</taxon>
        <taxon>Micromonosporaceae</taxon>
        <taxon>Micromonospora</taxon>
    </lineage>
</organism>
<gene>
    <name evidence="1" type="ORF">ACFQZ8_28335</name>
</gene>
<evidence type="ECO:0000313" key="2">
    <source>
        <dbReference type="Proteomes" id="UP001597053"/>
    </source>
</evidence>
<dbReference type="Proteomes" id="UP001597053">
    <property type="component" value="Unassembled WGS sequence"/>
</dbReference>
<protein>
    <submittedName>
        <fullName evidence="1">ComF family protein</fullName>
    </submittedName>
</protein>
<name>A0ABW3AA19_9ACTN</name>
<dbReference type="InterPro" id="IPR029057">
    <property type="entry name" value="PRTase-like"/>
</dbReference>
<proteinExistence type="predicted"/>